<organism evidence="2 3">
    <name type="scientific">Algoriphagus hitonicola</name>
    <dbReference type="NCBI Taxonomy" id="435880"/>
    <lineage>
        <taxon>Bacteria</taxon>
        <taxon>Pseudomonadati</taxon>
        <taxon>Bacteroidota</taxon>
        <taxon>Cytophagia</taxon>
        <taxon>Cytophagales</taxon>
        <taxon>Cyclobacteriaceae</taxon>
        <taxon>Algoriphagus</taxon>
    </lineage>
</organism>
<proteinExistence type="predicted"/>
<feature type="transmembrane region" description="Helical" evidence="1">
    <location>
        <begin position="117"/>
        <end position="136"/>
    </location>
</feature>
<evidence type="ECO:0000313" key="3">
    <source>
        <dbReference type="Proteomes" id="UP000199642"/>
    </source>
</evidence>
<keyword evidence="1" id="KW-0472">Membrane</keyword>
<name>A0A1I2XIP5_9BACT</name>
<keyword evidence="3" id="KW-1185">Reference proteome</keyword>
<dbReference type="Proteomes" id="UP000199642">
    <property type="component" value="Unassembled WGS sequence"/>
</dbReference>
<accession>A0A1I2XIP5</accession>
<dbReference type="EMBL" id="FOPC01000019">
    <property type="protein sequence ID" value="SFH13364.1"/>
    <property type="molecule type" value="Genomic_DNA"/>
</dbReference>
<sequence length="146" mass="16233">MNPLSSKTVNPSYIIDQKQYLSILLAKLMIIASLILNILVLIPVCIALIGDFKKIQKVAGSFTPARGILLSMYLTILIASILLLFFQQPILAFALFSMQIVYKIISPITVRTIKNPIVISNLFIALFHLITVIIMLKSGTFELTNP</sequence>
<protein>
    <submittedName>
        <fullName evidence="2">Uncharacterized protein</fullName>
    </submittedName>
</protein>
<evidence type="ECO:0000313" key="2">
    <source>
        <dbReference type="EMBL" id="SFH13364.1"/>
    </source>
</evidence>
<dbReference type="STRING" id="435880.SAMN04487988_11929"/>
<keyword evidence="1" id="KW-0812">Transmembrane</keyword>
<evidence type="ECO:0000256" key="1">
    <source>
        <dbReference type="SAM" id="Phobius"/>
    </source>
</evidence>
<feature type="transmembrane region" description="Helical" evidence="1">
    <location>
        <begin position="68"/>
        <end position="86"/>
    </location>
</feature>
<reference evidence="3" key="1">
    <citation type="submission" date="2016-10" db="EMBL/GenBank/DDBJ databases">
        <authorList>
            <person name="Varghese N."/>
            <person name="Submissions S."/>
        </authorList>
    </citation>
    <scope>NUCLEOTIDE SEQUENCE [LARGE SCALE GENOMIC DNA]</scope>
    <source>
        <strain evidence="3">DSM 19315</strain>
    </source>
</reference>
<dbReference type="AlphaFoldDB" id="A0A1I2XIP5"/>
<keyword evidence="1" id="KW-1133">Transmembrane helix</keyword>
<feature type="transmembrane region" description="Helical" evidence="1">
    <location>
        <begin position="20"/>
        <end position="48"/>
    </location>
</feature>
<gene>
    <name evidence="2" type="ORF">SAMN04487988_11929</name>
</gene>
<feature type="transmembrane region" description="Helical" evidence="1">
    <location>
        <begin position="92"/>
        <end position="110"/>
    </location>
</feature>